<evidence type="ECO:0000256" key="1">
    <source>
        <dbReference type="ARBA" id="ARBA00022763"/>
    </source>
</evidence>
<reference evidence="2" key="1">
    <citation type="submission" date="2020-05" db="EMBL/GenBank/DDBJ databases">
        <authorList>
            <person name="Chiriac C."/>
            <person name="Salcher M."/>
            <person name="Ghai R."/>
            <person name="Kavagutti S V."/>
        </authorList>
    </citation>
    <scope>NUCLEOTIDE SEQUENCE</scope>
</reference>
<gene>
    <name evidence="2" type="ORF">UFOPK2214_01117</name>
</gene>
<evidence type="ECO:0000313" key="2">
    <source>
        <dbReference type="EMBL" id="CAB4659181.1"/>
    </source>
</evidence>
<sequence length="495" mass="53762">MVRRRYEGARMTRSIAVVFPQWQQQYGALGEQHAFTMFEHVVRSITTISPLVEVEEVGTVVMAARGPSRYFGGDVAVARMLHELCRVVDSPFGVGVADSRFAAIAAAHLAVSRGTPCVVESAIAQQFLFALPVASLAHVGGISVDTVDLLGRLGLRTCEAVHGVGEAALIDRFGTEGKHVWQLVSGAEVRYLAPGAPPSDFARHIEFESPLTSADHVVAATRPTIDALVSAIAGQGQQCVRMLVMCETDHAEATSRIWGEPRGFGAASLAQRLLYQLDGWLVTNEADPDAPTSGVVRVEFTPLETREVLVVQPLLWGGNEENTERAARAAAMASAVSEHVQVTVPRWEGGRDVATVFSHVPIALVDLSDQHESEQRVNTGKGVARDWSGAVPRPSPASIAVVPPEATVLNKAGAPVGVTGRHELDAEPAVVTVSGHTYVVMRTAGPWPVEERWWDARRKRRHVRLQLLVQNKRGALRVFLMGLENHQWRLLARYD</sequence>
<accession>A0A6J6LBS3</accession>
<protein>
    <submittedName>
        <fullName evidence="2">Unannotated protein</fullName>
    </submittedName>
</protein>
<name>A0A6J6LBS3_9ZZZZ</name>
<proteinExistence type="predicted"/>
<dbReference type="InterPro" id="IPR050356">
    <property type="entry name" value="SulA_CellDiv_inhibitor"/>
</dbReference>
<dbReference type="GO" id="GO:0006281">
    <property type="term" value="P:DNA repair"/>
    <property type="evidence" value="ECO:0007669"/>
    <property type="project" value="TreeGrafter"/>
</dbReference>
<dbReference type="SUPFAM" id="SSF56672">
    <property type="entry name" value="DNA/RNA polymerases"/>
    <property type="match status" value="1"/>
</dbReference>
<dbReference type="AlphaFoldDB" id="A0A6J6LBS3"/>
<keyword evidence="1" id="KW-0227">DNA damage</keyword>
<dbReference type="EMBL" id="CAEZWJ010000038">
    <property type="protein sequence ID" value="CAB4659181.1"/>
    <property type="molecule type" value="Genomic_DNA"/>
</dbReference>
<dbReference type="PANTHER" id="PTHR35369">
    <property type="entry name" value="BLR3025 PROTEIN-RELATED"/>
    <property type="match status" value="1"/>
</dbReference>
<dbReference type="PANTHER" id="PTHR35369:SF2">
    <property type="entry name" value="BLR3025 PROTEIN"/>
    <property type="match status" value="1"/>
</dbReference>
<dbReference type="InterPro" id="IPR043502">
    <property type="entry name" value="DNA/RNA_pol_sf"/>
</dbReference>
<organism evidence="2">
    <name type="scientific">freshwater metagenome</name>
    <dbReference type="NCBI Taxonomy" id="449393"/>
    <lineage>
        <taxon>unclassified sequences</taxon>
        <taxon>metagenomes</taxon>
        <taxon>ecological metagenomes</taxon>
    </lineage>
</organism>